<name>A0A380T876_9PSED</name>
<dbReference type="Pfam" id="PF20090">
    <property type="entry name" value="DUF6482"/>
    <property type="match status" value="1"/>
</dbReference>
<gene>
    <name evidence="1" type="ORF">CCOS864_05494</name>
</gene>
<sequence>MNLKQLIKSASARDINELEVLLLEGGFNVLRVLTDTGPYSLCDANGEVFRLRSTTELRQFLADVPPVPCMLVQYLVHEEICGQRGGPVAPLRVPFTLTSQW</sequence>
<protein>
    <submittedName>
        <fullName evidence="1">Metal ABC transporter ATPase</fullName>
    </submittedName>
</protein>
<keyword evidence="2" id="KW-1185">Reference proteome</keyword>
<evidence type="ECO:0000313" key="1">
    <source>
        <dbReference type="EMBL" id="SUQ66014.1"/>
    </source>
</evidence>
<proteinExistence type="predicted"/>
<dbReference type="InterPro" id="IPR045508">
    <property type="entry name" value="DUF6482"/>
</dbReference>
<dbReference type="RefSeq" id="WP_115089614.1">
    <property type="nucleotide sequence ID" value="NZ_CBCSFG010000017.1"/>
</dbReference>
<accession>A0A380T876</accession>
<organism evidence="1 2">
    <name type="scientific">Pseudomonas wadenswilerensis</name>
    <dbReference type="NCBI Taxonomy" id="1785161"/>
    <lineage>
        <taxon>Bacteria</taxon>
        <taxon>Pseudomonadati</taxon>
        <taxon>Pseudomonadota</taxon>
        <taxon>Gammaproteobacteria</taxon>
        <taxon>Pseudomonadales</taxon>
        <taxon>Pseudomonadaceae</taxon>
        <taxon>Pseudomonas</taxon>
    </lineage>
</organism>
<dbReference type="AlphaFoldDB" id="A0A380T876"/>
<dbReference type="Proteomes" id="UP000255177">
    <property type="component" value="Unassembled WGS sequence"/>
</dbReference>
<evidence type="ECO:0000313" key="2">
    <source>
        <dbReference type="Proteomes" id="UP000255177"/>
    </source>
</evidence>
<reference evidence="2" key="1">
    <citation type="submission" date="2018-07" db="EMBL/GenBank/DDBJ databases">
        <authorList>
            <person name="Blom J."/>
        </authorList>
    </citation>
    <scope>NUCLEOTIDE SEQUENCE [LARGE SCALE GENOMIC DNA]</scope>
    <source>
        <strain evidence="2">CCOS 864</strain>
    </source>
</reference>
<dbReference type="EMBL" id="UIDD01000013">
    <property type="protein sequence ID" value="SUQ66014.1"/>
    <property type="molecule type" value="Genomic_DNA"/>
</dbReference>